<keyword evidence="6" id="KW-0472">Membrane</keyword>
<dbReference type="Pfam" id="PF02518">
    <property type="entry name" value="HATPase_c"/>
    <property type="match status" value="1"/>
</dbReference>
<keyword evidence="5 8" id="KW-0418">Kinase</keyword>
<keyword evidence="3" id="KW-0597">Phosphoprotein</keyword>
<dbReference type="PRINTS" id="PR00344">
    <property type="entry name" value="BCTRLSENSOR"/>
</dbReference>
<evidence type="ECO:0000256" key="5">
    <source>
        <dbReference type="ARBA" id="ARBA00022777"/>
    </source>
</evidence>
<evidence type="ECO:0000256" key="6">
    <source>
        <dbReference type="SAM" id="Phobius"/>
    </source>
</evidence>
<feature type="domain" description="Histidine kinase" evidence="7">
    <location>
        <begin position="115"/>
        <end position="334"/>
    </location>
</feature>
<dbReference type="AlphaFoldDB" id="A0A848LW69"/>
<dbReference type="CDD" id="cd00082">
    <property type="entry name" value="HisKA"/>
    <property type="match status" value="1"/>
</dbReference>
<evidence type="ECO:0000256" key="3">
    <source>
        <dbReference type="ARBA" id="ARBA00022553"/>
    </source>
</evidence>
<dbReference type="Gene3D" id="3.30.565.10">
    <property type="entry name" value="Histidine kinase-like ATPase, C-terminal domain"/>
    <property type="match status" value="1"/>
</dbReference>
<dbReference type="Proteomes" id="UP000518300">
    <property type="component" value="Unassembled WGS sequence"/>
</dbReference>
<evidence type="ECO:0000256" key="1">
    <source>
        <dbReference type="ARBA" id="ARBA00000085"/>
    </source>
</evidence>
<feature type="transmembrane region" description="Helical" evidence="6">
    <location>
        <begin position="40"/>
        <end position="61"/>
    </location>
</feature>
<comment type="caution">
    <text evidence="8">The sequence shown here is derived from an EMBL/GenBank/DDBJ whole genome shotgun (WGS) entry which is preliminary data.</text>
</comment>
<dbReference type="SUPFAM" id="SSF55874">
    <property type="entry name" value="ATPase domain of HSP90 chaperone/DNA topoisomerase II/histidine kinase"/>
    <property type="match status" value="1"/>
</dbReference>
<dbReference type="GO" id="GO:0000155">
    <property type="term" value="F:phosphorelay sensor kinase activity"/>
    <property type="evidence" value="ECO:0007669"/>
    <property type="project" value="InterPro"/>
</dbReference>
<dbReference type="EMBL" id="JABBJJ010000402">
    <property type="protein sequence ID" value="NMO22265.1"/>
    <property type="molecule type" value="Genomic_DNA"/>
</dbReference>
<dbReference type="InterPro" id="IPR036890">
    <property type="entry name" value="HATPase_C_sf"/>
</dbReference>
<evidence type="ECO:0000256" key="4">
    <source>
        <dbReference type="ARBA" id="ARBA00022679"/>
    </source>
</evidence>
<organism evidence="8 9">
    <name type="scientific">Pyxidicoccus fallax</name>
    <dbReference type="NCBI Taxonomy" id="394095"/>
    <lineage>
        <taxon>Bacteria</taxon>
        <taxon>Pseudomonadati</taxon>
        <taxon>Myxococcota</taxon>
        <taxon>Myxococcia</taxon>
        <taxon>Myxococcales</taxon>
        <taxon>Cystobacterineae</taxon>
        <taxon>Myxococcaceae</taxon>
        <taxon>Pyxidicoccus</taxon>
    </lineage>
</organism>
<dbReference type="SMART" id="SM00388">
    <property type="entry name" value="HisKA"/>
    <property type="match status" value="1"/>
</dbReference>
<evidence type="ECO:0000259" key="7">
    <source>
        <dbReference type="PROSITE" id="PS50109"/>
    </source>
</evidence>
<evidence type="ECO:0000313" key="8">
    <source>
        <dbReference type="EMBL" id="NMO22265.1"/>
    </source>
</evidence>
<accession>A0A848LW69</accession>
<dbReference type="PROSITE" id="PS50109">
    <property type="entry name" value="HIS_KIN"/>
    <property type="match status" value="1"/>
</dbReference>
<sequence length="346" mass="37665">MVVIGALFVHFLFVALLLMPVCGVSLVLPYVDRRALGRYMLAAFGVDVWVTVMDGLLPPLVEQPPRVLQQWVLTLAVLACVALTLRLLWVDSARLRHSLTLAENAVATRDEFLSVASHELKTPLTPLSLKLQALRRELSAPMPLSSPERVQAHLDVAQRQVKKLVELVDDLLDVSRISAGRLELHPSRVDLAAMVRDAARRFEPEALRAGCTLAVEAEGPVMASMDPLRFEQVLDNLLSNALKYGAGKPVRVRLERQDAKARVTVRDEGIGIAPEALERIFDRFERAVSGRHFGGLGLGLYIVRRIVTASGGTISATSVPGQGATFTVELPLDAGMSLVPLVSGGR</sequence>
<dbReference type="SUPFAM" id="SSF47384">
    <property type="entry name" value="Homodimeric domain of signal transducing histidine kinase"/>
    <property type="match status" value="1"/>
</dbReference>
<keyword evidence="4" id="KW-0808">Transferase</keyword>
<reference evidence="8 9" key="1">
    <citation type="submission" date="2020-04" db="EMBL/GenBank/DDBJ databases">
        <title>Draft genome of Pyxidicoccus fallax type strain.</title>
        <authorList>
            <person name="Whitworth D.E."/>
        </authorList>
    </citation>
    <scope>NUCLEOTIDE SEQUENCE [LARGE SCALE GENOMIC DNA]</scope>
    <source>
        <strain evidence="8 9">DSM 14698</strain>
    </source>
</reference>
<feature type="transmembrane region" description="Helical" evidence="6">
    <location>
        <begin position="67"/>
        <end position="89"/>
    </location>
</feature>
<dbReference type="EC" id="2.7.13.3" evidence="2"/>
<evidence type="ECO:0000313" key="9">
    <source>
        <dbReference type="Proteomes" id="UP000518300"/>
    </source>
</evidence>
<dbReference type="PANTHER" id="PTHR43547">
    <property type="entry name" value="TWO-COMPONENT HISTIDINE KINASE"/>
    <property type="match status" value="1"/>
</dbReference>
<feature type="transmembrane region" description="Helical" evidence="6">
    <location>
        <begin position="6"/>
        <end position="28"/>
    </location>
</feature>
<dbReference type="InterPro" id="IPR003661">
    <property type="entry name" value="HisK_dim/P_dom"/>
</dbReference>
<dbReference type="PANTHER" id="PTHR43547:SF2">
    <property type="entry name" value="HYBRID SIGNAL TRANSDUCTION HISTIDINE KINASE C"/>
    <property type="match status" value="1"/>
</dbReference>
<evidence type="ECO:0000256" key="2">
    <source>
        <dbReference type="ARBA" id="ARBA00012438"/>
    </source>
</evidence>
<protein>
    <recommendedName>
        <fullName evidence="2">histidine kinase</fullName>
        <ecNumber evidence="2">2.7.13.3</ecNumber>
    </recommendedName>
</protein>
<comment type="catalytic activity">
    <reaction evidence="1">
        <text>ATP + protein L-histidine = ADP + protein N-phospho-L-histidine.</text>
        <dbReference type="EC" id="2.7.13.3"/>
    </reaction>
</comment>
<dbReference type="Pfam" id="PF00512">
    <property type="entry name" value="HisKA"/>
    <property type="match status" value="1"/>
</dbReference>
<proteinExistence type="predicted"/>
<keyword evidence="6" id="KW-0812">Transmembrane</keyword>
<dbReference type="InterPro" id="IPR004358">
    <property type="entry name" value="Sig_transdc_His_kin-like_C"/>
</dbReference>
<dbReference type="Gene3D" id="1.10.287.130">
    <property type="match status" value="1"/>
</dbReference>
<keyword evidence="6" id="KW-1133">Transmembrane helix</keyword>
<dbReference type="InterPro" id="IPR003594">
    <property type="entry name" value="HATPase_dom"/>
</dbReference>
<dbReference type="InterPro" id="IPR005467">
    <property type="entry name" value="His_kinase_dom"/>
</dbReference>
<dbReference type="InterPro" id="IPR036097">
    <property type="entry name" value="HisK_dim/P_sf"/>
</dbReference>
<name>A0A848LW69_9BACT</name>
<dbReference type="SMART" id="SM00387">
    <property type="entry name" value="HATPase_c"/>
    <property type="match status" value="1"/>
</dbReference>
<dbReference type="FunFam" id="3.30.565.10:FF:000006">
    <property type="entry name" value="Sensor histidine kinase WalK"/>
    <property type="match status" value="1"/>
</dbReference>
<gene>
    <name evidence="8" type="ORF">HG543_46530</name>
</gene>
<keyword evidence="9" id="KW-1185">Reference proteome</keyword>